<proteinExistence type="predicted"/>
<dbReference type="OrthoDB" id="1440524at2"/>
<dbReference type="Proteomes" id="UP000272490">
    <property type="component" value="Unassembled WGS sequence"/>
</dbReference>
<dbReference type="EMBL" id="RRCO01000003">
    <property type="protein sequence ID" value="RRJ25589.1"/>
    <property type="molecule type" value="Genomic_DNA"/>
</dbReference>
<gene>
    <name evidence="1" type="ORF">EHV10_08170</name>
</gene>
<dbReference type="AlphaFoldDB" id="A0A3P3QYF8"/>
<dbReference type="RefSeq" id="WP_128674218.1">
    <property type="nucleotide sequence ID" value="NZ_RRCO01000003.1"/>
</dbReference>
<name>A0A3P3QYF8_9FIRM</name>
<sequence>MGTSTIYQGPVKNNPLLPDGYLNDQEIESGGSVQPNVEWKTVKTNLSRIINGTYSGDRKRNYGHVVGQYVKAAGGSTRLVHSANSGVRSGRALGGFFNNISNYGIENLLHNLQIEFEDKSANEVISLVVDALAPQAVTKEDIVARSAMMDAMSFVYEYMERNNMDFDCLNNMPSELSVKSMCAYIQSYIWGLMQRDLQSRFEKYESDIVKANTIRNDFKEIVYSTVDVEFKKLKEQIDFSSKNVIPKIMGDCFIALEGLE</sequence>
<reference evidence="1 2" key="1">
    <citation type="submission" date="2018-11" db="EMBL/GenBank/DDBJ databases">
        <title>Genome sequencing of Lachnoanaerobaculum sp. KCOM 2030 (= ChDC B114).</title>
        <authorList>
            <person name="Kook J.-K."/>
            <person name="Park S.-N."/>
            <person name="Lim Y.K."/>
        </authorList>
    </citation>
    <scope>NUCLEOTIDE SEQUENCE [LARGE SCALE GENOMIC DNA]</scope>
    <source>
        <strain evidence="1 2">KCOM 2030</strain>
    </source>
</reference>
<protein>
    <submittedName>
        <fullName evidence="1">Uncharacterized protein</fullName>
    </submittedName>
</protein>
<accession>A0A3P3QYF8</accession>
<evidence type="ECO:0000313" key="2">
    <source>
        <dbReference type="Proteomes" id="UP000272490"/>
    </source>
</evidence>
<keyword evidence="2" id="KW-1185">Reference proteome</keyword>
<organism evidence="1 2">
    <name type="scientific">Lachnoanaerobaculum gingivalis</name>
    <dbReference type="NCBI Taxonomy" id="2490855"/>
    <lineage>
        <taxon>Bacteria</taxon>
        <taxon>Bacillati</taxon>
        <taxon>Bacillota</taxon>
        <taxon>Clostridia</taxon>
        <taxon>Lachnospirales</taxon>
        <taxon>Lachnospiraceae</taxon>
        <taxon>Lachnoanaerobaculum</taxon>
    </lineage>
</organism>
<comment type="caution">
    <text evidence="1">The sequence shown here is derived from an EMBL/GenBank/DDBJ whole genome shotgun (WGS) entry which is preliminary data.</text>
</comment>
<evidence type="ECO:0000313" key="1">
    <source>
        <dbReference type="EMBL" id="RRJ25589.1"/>
    </source>
</evidence>